<dbReference type="PROSITE" id="PS00216">
    <property type="entry name" value="SUGAR_TRANSPORT_1"/>
    <property type="match status" value="1"/>
</dbReference>
<evidence type="ECO:0000313" key="6">
    <source>
        <dbReference type="EMBL" id="AKU15903.1"/>
    </source>
</evidence>
<feature type="transmembrane region" description="Helical" evidence="5">
    <location>
        <begin position="84"/>
        <end position="113"/>
    </location>
</feature>
<organism evidence="6 7">
    <name type="scientific">Luteipulveratus mongoliensis</name>
    <dbReference type="NCBI Taxonomy" id="571913"/>
    <lineage>
        <taxon>Bacteria</taxon>
        <taxon>Bacillati</taxon>
        <taxon>Actinomycetota</taxon>
        <taxon>Actinomycetes</taxon>
        <taxon>Micrococcales</taxon>
        <taxon>Dermacoccaceae</taxon>
        <taxon>Luteipulveratus</taxon>
    </lineage>
</organism>
<dbReference type="Pfam" id="PF07690">
    <property type="entry name" value="MFS_1"/>
    <property type="match status" value="1"/>
</dbReference>
<evidence type="ECO:0000256" key="3">
    <source>
        <dbReference type="ARBA" id="ARBA00022989"/>
    </source>
</evidence>
<reference evidence="6 7" key="1">
    <citation type="submission" date="2015-03" db="EMBL/GenBank/DDBJ databases">
        <title>Luteipulveratus halotolerans sp. nov., a novel actinobacterium (Dermacoccaceae) from Sarawak, Malaysia.</title>
        <authorList>
            <person name="Juboi H."/>
            <person name="Basik A."/>
            <person name="Shamsul S.S."/>
            <person name="Arnold P."/>
            <person name="Schmitt E.K."/>
            <person name="Sanglier J.-J."/>
            <person name="Yeo T."/>
        </authorList>
    </citation>
    <scope>NUCLEOTIDE SEQUENCE [LARGE SCALE GENOMIC DNA]</scope>
    <source>
        <strain evidence="6 7">MN07-A0370</strain>
    </source>
</reference>
<accession>A0A0K1JH40</accession>
<dbReference type="InterPro" id="IPR036259">
    <property type="entry name" value="MFS_trans_sf"/>
</dbReference>
<dbReference type="InterPro" id="IPR011701">
    <property type="entry name" value="MFS"/>
</dbReference>
<name>A0A0K1JH40_9MICO</name>
<evidence type="ECO:0008006" key="8">
    <source>
        <dbReference type="Google" id="ProtNLM"/>
    </source>
</evidence>
<evidence type="ECO:0000256" key="2">
    <source>
        <dbReference type="ARBA" id="ARBA00022692"/>
    </source>
</evidence>
<evidence type="ECO:0000313" key="7">
    <source>
        <dbReference type="Proteomes" id="UP000066480"/>
    </source>
</evidence>
<feature type="transmembrane region" description="Helical" evidence="5">
    <location>
        <begin position="54"/>
        <end position="77"/>
    </location>
</feature>
<dbReference type="Gene3D" id="1.20.1250.20">
    <property type="entry name" value="MFS general substrate transporter like domains"/>
    <property type="match status" value="1"/>
</dbReference>
<feature type="transmembrane region" description="Helical" evidence="5">
    <location>
        <begin position="386"/>
        <end position="405"/>
    </location>
</feature>
<feature type="transmembrane region" description="Helical" evidence="5">
    <location>
        <begin position="21"/>
        <end position="42"/>
    </location>
</feature>
<comment type="subcellular location">
    <subcellularLocation>
        <location evidence="1">Membrane</location>
        <topology evidence="1">Multi-pass membrane protein</topology>
    </subcellularLocation>
</comment>
<dbReference type="STRING" id="571913.VV02_08625"/>
<dbReference type="KEGG" id="lmoi:VV02_08625"/>
<dbReference type="GO" id="GO:0016020">
    <property type="term" value="C:membrane"/>
    <property type="evidence" value="ECO:0007669"/>
    <property type="project" value="UniProtKB-SubCell"/>
</dbReference>
<proteinExistence type="predicted"/>
<dbReference type="SUPFAM" id="SSF103473">
    <property type="entry name" value="MFS general substrate transporter"/>
    <property type="match status" value="1"/>
</dbReference>
<protein>
    <recommendedName>
        <fullName evidence="8">Major facilitator superfamily (MFS) profile domain-containing protein</fullName>
    </recommendedName>
</protein>
<dbReference type="Proteomes" id="UP000066480">
    <property type="component" value="Chromosome"/>
</dbReference>
<gene>
    <name evidence="6" type="ORF">VV02_08625</name>
</gene>
<evidence type="ECO:0000256" key="5">
    <source>
        <dbReference type="SAM" id="Phobius"/>
    </source>
</evidence>
<dbReference type="PANTHER" id="PTHR23530:SF1">
    <property type="entry name" value="PERMEASE, MAJOR FACILITATOR SUPERFAMILY-RELATED"/>
    <property type="match status" value="1"/>
</dbReference>
<evidence type="ECO:0000256" key="1">
    <source>
        <dbReference type="ARBA" id="ARBA00004141"/>
    </source>
</evidence>
<sequence length="417" mass="43326">MMPSRPPFWPVRARSRSPVRVYYALQLLRHLPTSLVVVVHVVSDLHLGPLDLVLMGVTMQAATVLCELPTGVIADIFGRRASMVLGFFGMGVAWLLVGLVSSAITIIVLWGLYGVAQTLVSGAREAWLADEIGEERIGAVLLVGARVRYAGSVLGLVGQLLLGLVSLRAAIVAGGLALVTCGCVCLLRMPETGFVAAGTAGGSARPLVVLRRGCSVVRASRVATAVLVAQLPLGAVAATFDRLREAHFLSDIGLPRIGDLDPLIWFGMLWLLAMCLGFAGTGMVIRLEARGGVLAVGHALTVLTVIELLALLAFGLTGSTWLALGAVLAVFFARDLAGPARTIMLNAQITSSAVRATVLSLSGQVQAVGQVVGGTALGLIGGAWGIRAALVGAAVTGIPAILLYVRGAREMARVKRG</sequence>
<feature type="transmembrane region" description="Helical" evidence="5">
    <location>
        <begin position="160"/>
        <end position="187"/>
    </location>
</feature>
<dbReference type="InterPro" id="IPR053160">
    <property type="entry name" value="MFS_DHA3_Transporter"/>
</dbReference>
<keyword evidence="7" id="KW-1185">Reference proteome</keyword>
<dbReference type="EMBL" id="CP011112">
    <property type="protein sequence ID" value="AKU15903.1"/>
    <property type="molecule type" value="Genomic_DNA"/>
</dbReference>
<dbReference type="PANTHER" id="PTHR23530">
    <property type="entry name" value="TRANSPORT PROTEIN-RELATED"/>
    <property type="match status" value="1"/>
</dbReference>
<feature type="transmembrane region" description="Helical" evidence="5">
    <location>
        <begin position="263"/>
        <end position="285"/>
    </location>
</feature>
<dbReference type="GO" id="GO:0022857">
    <property type="term" value="F:transmembrane transporter activity"/>
    <property type="evidence" value="ECO:0007669"/>
    <property type="project" value="InterPro"/>
</dbReference>
<dbReference type="RefSeq" id="WP_052590981.1">
    <property type="nucleotide sequence ID" value="NZ_CP011112.1"/>
</dbReference>
<keyword evidence="3 5" id="KW-1133">Transmembrane helix</keyword>
<evidence type="ECO:0000256" key="4">
    <source>
        <dbReference type="ARBA" id="ARBA00023136"/>
    </source>
</evidence>
<dbReference type="OrthoDB" id="3513479at2"/>
<feature type="transmembrane region" description="Helical" evidence="5">
    <location>
        <begin position="222"/>
        <end position="243"/>
    </location>
</feature>
<dbReference type="AlphaFoldDB" id="A0A0K1JH40"/>
<keyword evidence="4 5" id="KW-0472">Membrane</keyword>
<dbReference type="InterPro" id="IPR005829">
    <property type="entry name" value="Sugar_transporter_CS"/>
</dbReference>
<feature type="transmembrane region" description="Helical" evidence="5">
    <location>
        <begin position="292"/>
        <end position="314"/>
    </location>
</feature>
<keyword evidence="2 5" id="KW-0812">Transmembrane</keyword>